<evidence type="ECO:0000313" key="10">
    <source>
        <dbReference type="Proteomes" id="UP000249447"/>
    </source>
</evidence>
<accession>A0A2U9T215</accession>
<evidence type="ECO:0000256" key="2">
    <source>
        <dbReference type="ARBA" id="ARBA00022692"/>
    </source>
</evidence>
<organism evidence="9 10">
    <name type="scientific">Marilutibacter maris</name>
    <dbReference type="NCBI Taxonomy" id="1605891"/>
    <lineage>
        <taxon>Bacteria</taxon>
        <taxon>Pseudomonadati</taxon>
        <taxon>Pseudomonadota</taxon>
        <taxon>Gammaproteobacteria</taxon>
        <taxon>Lysobacterales</taxon>
        <taxon>Lysobacteraceae</taxon>
        <taxon>Marilutibacter</taxon>
    </lineage>
</organism>
<dbReference type="KEGG" id="lmb:C9I47_0710"/>
<evidence type="ECO:0000256" key="1">
    <source>
        <dbReference type="ARBA" id="ARBA00004141"/>
    </source>
</evidence>
<comment type="similarity">
    <text evidence="5">Belongs to the ThrE exporter (TC 2.A.79) family.</text>
</comment>
<feature type="domain" description="Threonine/serine exporter-like N-terminal" evidence="7">
    <location>
        <begin position="47"/>
        <end position="289"/>
    </location>
</feature>
<feature type="transmembrane region" description="Helical" evidence="6">
    <location>
        <begin position="235"/>
        <end position="254"/>
    </location>
</feature>
<dbReference type="InterPro" id="IPR051361">
    <property type="entry name" value="ThrE/Ser_Exporter"/>
</dbReference>
<name>A0A2U9T215_9GAMM</name>
<feature type="transmembrane region" description="Helical" evidence="6">
    <location>
        <begin position="211"/>
        <end position="229"/>
    </location>
</feature>
<sequence>MLRRGAMPASFTQASETLSGAVAACDASAMSSPAPLSAAKYSARINFVCELAERLHAYGTTSQRLEGAITSVAEKLGLECEPWANPTGVILSFSDPERPPGESDVTRVIRLAPGENDLYRLRETDRIAEEVLAGRMNLADAHSAMDALDVPPGPRARLMQVLGYGMCAMAVAGLLRLPWIEIMVAGVNGLLIGALVQAADLQPRLREGIDVVAAFLATAITVLVASLIAPVNQNTVIIASLIVLLPGMALTNAISELSSQHLISGAARFAGAVTTVLKLGIGTVMALYLADLGGLEPDVRAWRPQPAWVEWGAVALAACAFAILFRGHRRDYPVVMLAAASGYLISRHVGLALGSPAGIFLAALVITVAGNAYARWMQQPGAVIRVPGIIMLVPGSASLRGLLTLVQQQDVGAGNIALLAALNILLALVAGLLIGNLLLPSRRNL</sequence>
<dbReference type="AlphaFoldDB" id="A0A2U9T215"/>
<dbReference type="Pfam" id="PF06738">
    <property type="entry name" value="ThrE"/>
    <property type="match status" value="1"/>
</dbReference>
<evidence type="ECO:0000256" key="6">
    <source>
        <dbReference type="SAM" id="Phobius"/>
    </source>
</evidence>
<evidence type="ECO:0000259" key="8">
    <source>
        <dbReference type="Pfam" id="PF12821"/>
    </source>
</evidence>
<gene>
    <name evidence="9" type="ORF">C9I47_0710</name>
</gene>
<evidence type="ECO:0000313" key="9">
    <source>
        <dbReference type="EMBL" id="AWV06431.1"/>
    </source>
</evidence>
<feature type="transmembrane region" description="Helical" evidence="6">
    <location>
        <begin position="386"/>
        <end position="406"/>
    </location>
</feature>
<feature type="transmembrane region" description="Helical" evidence="6">
    <location>
        <begin position="357"/>
        <end position="374"/>
    </location>
</feature>
<dbReference type="PANTHER" id="PTHR31082:SF4">
    <property type="entry name" value="PHEROMONE-REGULATED MEMBRANE PROTEIN 10"/>
    <property type="match status" value="1"/>
</dbReference>
<dbReference type="GO" id="GO:0016020">
    <property type="term" value="C:membrane"/>
    <property type="evidence" value="ECO:0007669"/>
    <property type="project" value="UniProtKB-SubCell"/>
</dbReference>
<evidence type="ECO:0000259" key="7">
    <source>
        <dbReference type="Pfam" id="PF06738"/>
    </source>
</evidence>
<feature type="transmembrane region" description="Helical" evidence="6">
    <location>
        <begin position="308"/>
        <end position="325"/>
    </location>
</feature>
<evidence type="ECO:0000256" key="3">
    <source>
        <dbReference type="ARBA" id="ARBA00022989"/>
    </source>
</evidence>
<feature type="domain" description="Threonine/Serine exporter ThrE" evidence="8">
    <location>
        <begin position="314"/>
        <end position="435"/>
    </location>
</feature>
<keyword evidence="3 6" id="KW-1133">Transmembrane helix</keyword>
<dbReference type="GO" id="GO:0022857">
    <property type="term" value="F:transmembrane transporter activity"/>
    <property type="evidence" value="ECO:0007669"/>
    <property type="project" value="InterPro"/>
</dbReference>
<dbReference type="PANTHER" id="PTHR31082">
    <property type="entry name" value="PHEROMONE-REGULATED MEMBRANE PROTEIN 10"/>
    <property type="match status" value="1"/>
</dbReference>
<feature type="transmembrane region" description="Helical" evidence="6">
    <location>
        <begin position="418"/>
        <end position="439"/>
    </location>
</feature>
<dbReference type="InterPro" id="IPR024528">
    <property type="entry name" value="ThrE_2"/>
</dbReference>
<keyword evidence="10" id="KW-1185">Reference proteome</keyword>
<dbReference type="Pfam" id="PF12821">
    <property type="entry name" value="ThrE_2"/>
    <property type="match status" value="1"/>
</dbReference>
<feature type="transmembrane region" description="Helical" evidence="6">
    <location>
        <begin position="266"/>
        <end position="288"/>
    </location>
</feature>
<reference evidence="9 10" key="1">
    <citation type="submission" date="2018-05" db="EMBL/GenBank/DDBJ databases">
        <title>The complete genome of Lysobacter maris HZ9B, a marine bacterium antagonistic against terrestrial plant pathogens.</title>
        <authorList>
            <person name="Zhang X.-Q."/>
        </authorList>
    </citation>
    <scope>NUCLEOTIDE SEQUENCE [LARGE SCALE GENOMIC DNA]</scope>
    <source>
        <strain evidence="9 10">HZ9B</strain>
    </source>
</reference>
<dbReference type="EMBL" id="CP029843">
    <property type="protein sequence ID" value="AWV06431.1"/>
    <property type="molecule type" value="Genomic_DNA"/>
</dbReference>
<feature type="transmembrane region" description="Helical" evidence="6">
    <location>
        <begin position="182"/>
        <end position="199"/>
    </location>
</feature>
<evidence type="ECO:0000256" key="5">
    <source>
        <dbReference type="ARBA" id="ARBA00034125"/>
    </source>
</evidence>
<keyword evidence="4 6" id="KW-0472">Membrane</keyword>
<proteinExistence type="inferred from homology"/>
<dbReference type="InterPro" id="IPR010619">
    <property type="entry name" value="ThrE-like_N"/>
</dbReference>
<dbReference type="Proteomes" id="UP000249447">
    <property type="component" value="Chromosome"/>
</dbReference>
<protein>
    <submittedName>
        <fullName evidence="9">Membrane protein</fullName>
    </submittedName>
</protein>
<keyword evidence="2 6" id="KW-0812">Transmembrane</keyword>
<evidence type="ECO:0000256" key="4">
    <source>
        <dbReference type="ARBA" id="ARBA00023136"/>
    </source>
</evidence>
<comment type="subcellular location">
    <subcellularLocation>
        <location evidence="1">Membrane</location>
        <topology evidence="1">Multi-pass membrane protein</topology>
    </subcellularLocation>
</comment>